<reference evidence="15" key="2">
    <citation type="submission" date="2025-08" db="UniProtKB">
        <authorList>
            <consortium name="RefSeq"/>
        </authorList>
    </citation>
    <scope>IDENTIFICATION</scope>
    <source>
        <tissue evidence="15">Leaf</tissue>
    </source>
</reference>
<protein>
    <recommendedName>
        <fullName evidence="2">non-specific serine/threonine protein kinase</fullName>
        <ecNumber evidence="2">2.7.11.1</ecNumber>
    </recommendedName>
</protein>
<feature type="domain" description="Wall-associated receptor kinase galacturonan-binding" evidence="12">
    <location>
        <begin position="39"/>
        <end position="114"/>
    </location>
</feature>
<dbReference type="PANTHER" id="PTHR33138">
    <property type="entry name" value="OS01G0690200 PROTEIN"/>
    <property type="match status" value="1"/>
</dbReference>
<dbReference type="RefSeq" id="XP_030539975.2">
    <property type="nucleotide sequence ID" value="XM_030684115.2"/>
</dbReference>
<dbReference type="KEGG" id="rarg:115747816"/>
<evidence type="ECO:0000259" key="12">
    <source>
        <dbReference type="Pfam" id="PF13947"/>
    </source>
</evidence>
<comment type="catalytic activity">
    <reaction evidence="8">
        <text>L-threonyl-[protein] + ATP = O-phospho-L-threonyl-[protein] + ADP + H(+)</text>
        <dbReference type="Rhea" id="RHEA:46608"/>
        <dbReference type="Rhea" id="RHEA-COMP:11060"/>
        <dbReference type="Rhea" id="RHEA-COMP:11605"/>
        <dbReference type="ChEBI" id="CHEBI:15378"/>
        <dbReference type="ChEBI" id="CHEBI:30013"/>
        <dbReference type="ChEBI" id="CHEBI:30616"/>
        <dbReference type="ChEBI" id="CHEBI:61977"/>
        <dbReference type="ChEBI" id="CHEBI:456216"/>
        <dbReference type="EC" id="2.7.11.1"/>
    </reaction>
</comment>
<keyword evidence="3 10" id="KW-0812">Transmembrane</keyword>
<evidence type="ECO:0000313" key="15">
    <source>
        <dbReference type="RefSeq" id="XP_030539975.2"/>
    </source>
</evidence>
<feature type="signal peptide" evidence="11">
    <location>
        <begin position="1"/>
        <end position="27"/>
    </location>
</feature>
<feature type="transmembrane region" description="Helical" evidence="10">
    <location>
        <begin position="287"/>
        <end position="308"/>
    </location>
</feature>
<name>A0A8B8PYV1_9MYRT</name>
<evidence type="ECO:0000256" key="11">
    <source>
        <dbReference type="SAM" id="SignalP"/>
    </source>
</evidence>
<sequence length="329" mass="36202">MASPQNLLRPSSRILVLFLLLQSSVNGDPLQRLDDPKSCPPPFTCVDGLTVRYPFWRQNAPSFNHSSSSCGYRGFNISCDDDDDTAVRTPTLYLSDTLLHVRRIDYRNRTVTLAYGIQPAESTCPLPPLHGVTVPVASPYSYGRGTRFLRFFLNCSLYPPSPRPIDCLAWGERRSYLFAADDVPEFDWPGYCESASTVPARSAGDGAGASVVVDYGKALRDGFELTWHVDGECGTCEDSGGLCGFSYGGDVRRKSFFCICSDGRRRRSGGCHGDLVPTKLFKYEPNFVATGALISGVLVMATAIFYLLQQKKATIYRPISTGSHKLQEA</sequence>
<comment type="subcellular location">
    <subcellularLocation>
        <location evidence="1">Membrane</location>
        <topology evidence="1">Single-pass membrane protein</topology>
    </subcellularLocation>
</comment>
<feature type="domain" description="Wall-associated receptor kinase C-terminal" evidence="13">
    <location>
        <begin position="174"/>
        <end position="263"/>
    </location>
</feature>
<reference evidence="14" key="1">
    <citation type="submission" date="2025-05" db="UniProtKB">
        <authorList>
            <consortium name="RefSeq"/>
        </authorList>
    </citation>
    <scope>NUCLEOTIDE SEQUENCE [LARGE SCALE GENOMIC DNA]</scope>
</reference>
<dbReference type="EC" id="2.7.11.1" evidence="2"/>
<organism evidence="14 15">
    <name type="scientific">Rhodamnia argentea</name>
    <dbReference type="NCBI Taxonomy" id="178133"/>
    <lineage>
        <taxon>Eukaryota</taxon>
        <taxon>Viridiplantae</taxon>
        <taxon>Streptophyta</taxon>
        <taxon>Embryophyta</taxon>
        <taxon>Tracheophyta</taxon>
        <taxon>Spermatophyta</taxon>
        <taxon>Magnoliopsida</taxon>
        <taxon>eudicotyledons</taxon>
        <taxon>Gunneridae</taxon>
        <taxon>Pentapetalae</taxon>
        <taxon>rosids</taxon>
        <taxon>malvids</taxon>
        <taxon>Myrtales</taxon>
        <taxon>Myrtaceae</taxon>
        <taxon>Myrtoideae</taxon>
        <taxon>Myrteae</taxon>
        <taxon>Australasian group</taxon>
        <taxon>Rhodamnia</taxon>
    </lineage>
</organism>
<evidence type="ECO:0000256" key="2">
    <source>
        <dbReference type="ARBA" id="ARBA00012513"/>
    </source>
</evidence>
<keyword evidence="14" id="KW-1185">Reference proteome</keyword>
<evidence type="ECO:0000313" key="14">
    <source>
        <dbReference type="Proteomes" id="UP000827889"/>
    </source>
</evidence>
<dbReference type="PANTHER" id="PTHR33138:SF51">
    <property type="entry name" value="WALL-ASSOCIATED RECEPTOR KINASE GALACTURONAN-BINDING DOMAIN-CONTAINING PROTEIN"/>
    <property type="match status" value="1"/>
</dbReference>
<comment type="catalytic activity">
    <reaction evidence="9">
        <text>L-seryl-[protein] + ATP = O-phospho-L-seryl-[protein] + ADP + H(+)</text>
        <dbReference type="Rhea" id="RHEA:17989"/>
        <dbReference type="Rhea" id="RHEA-COMP:9863"/>
        <dbReference type="Rhea" id="RHEA-COMP:11604"/>
        <dbReference type="ChEBI" id="CHEBI:15378"/>
        <dbReference type="ChEBI" id="CHEBI:29999"/>
        <dbReference type="ChEBI" id="CHEBI:30616"/>
        <dbReference type="ChEBI" id="CHEBI:83421"/>
        <dbReference type="ChEBI" id="CHEBI:456216"/>
        <dbReference type="EC" id="2.7.11.1"/>
    </reaction>
</comment>
<dbReference type="AlphaFoldDB" id="A0A8B8PYV1"/>
<dbReference type="Pfam" id="PF14380">
    <property type="entry name" value="WAK_assoc"/>
    <property type="match status" value="1"/>
</dbReference>
<dbReference type="GO" id="GO:0030247">
    <property type="term" value="F:polysaccharide binding"/>
    <property type="evidence" value="ECO:0007669"/>
    <property type="project" value="InterPro"/>
</dbReference>
<dbReference type="InterPro" id="IPR025287">
    <property type="entry name" value="WAK_GUB"/>
</dbReference>
<accession>A0A8B8PYV1</accession>
<evidence type="ECO:0000256" key="1">
    <source>
        <dbReference type="ARBA" id="ARBA00004167"/>
    </source>
</evidence>
<keyword evidence="7" id="KW-0325">Glycoprotein</keyword>
<dbReference type="InterPro" id="IPR032872">
    <property type="entry name" value="WAK_assoc_C"/>
</dbReference>
<dbReference type="GeneID" id="115747816"/>
<dbReference type="Proteomes" id="UP000827889">
    <property type="component" value="Chromosome 1"/>
</dbReference>
<evidence type="ECO:0000256" key="8">
    <source>
        <dbReference type="ARBA" id="ARBA00047899"/>
    </source>
</evidence>
<keyword evidence="5 10" id="KW-1133">Transmembrane helix</keyword>
<evidence type="ECO:0000259" key="13">
    <source>
        <dbReference type="Pfam" id="PF14380"/>
    </source>
</evidence>
<feature type="chain" id="PRO_5045899792" description="non-specific serine/threonine protein kinase" evidence="11">
    <location>
        <begin position="28"/>
        <end position="329"/>
    </location>
</feature>
<keyword evidence="4 11" id="KW-0732">Signal</keyword>
<evidence type="ECO:0000256" key="7">
    <source>
        <dbReference type="ARBA" id="ARBA00023180"/>
    </source>
</evidence>
<evidence type="ECO:0000256" key="9">
    <source>
        <dbReference type="ARBA" id="ARBA00048679"/>
    </source>
</evidence>
<evidence type="ECO:0000256" key="10">
    <source>
        <dbReference type="SAM" id="Phobius"/>
    </source>
</evidence>
<dbReference type="Pfam" id="PF13947">
    <property type="entry name" value="GUB_WAK_bind"/>
    <property type="match status" value="1"/>
</dbReference>
<proteinExistence type="predicted"/>
<gene>
    <name evidence="15" type="primary">LOC115747816</name>
</gene>
<keyword evidence="6 10" id="KW-0472">Membrane</keyword>
<evidence type="ECO:0000256" key="3">
    <source>
        <dbReference type="ARBA" id="ARBA00022692"/>
    </source>
</evidence>
<dbReference type="GO" id="GO:0004674">
    <property type="term" value="F:protein serine/threonine kinase activity"/>
    <property type="evidence" value="ECO:0007669"/>
    <property type="project" value="UniProtKB-KW"/>
</dbReference>
<evidence type="ECO:0000256" key="6">
    <source>
        <dbReference type="ARBA" id="ARBA00023136"/>
    </source>
</evidence>
<evidence type="ECO:0000256" key="5">
    <source>
        <dbReference type="ARBA" id="ARBA00022989"/>
    </source>
</evidence>
<dbReference type="GO" id="GO:0016020">
    <property type="term" value="C:membrane"/>
    <property type="evidence" value="ECO:0007669"/>
    <property type="project" value="UniProtKB-SubCell"/>
</dbReference>
<evidence type="ECO:0000256" key="4">
    <source>
        <dbReference type="ARBA" id="ARBA00022729"/>
    </source>
</evidence>